<accession>A0A645IG88</accession>
<dbReference type="Gene3D" id="3.40.225.10">
    <property type="entry name" value="Class II aldolase/adducin N-terminal domain"/>
    <property type="match status" value="1"/>
</dbReference>
<proteinExistence type="predicted"/>
<reference evidence="1" key="1">
    <citation type="submission" date="2019-08" db="EMBL/GenBank/DDBJ databases">
        <authorList>
            <person name="Kucharzyk K."/>
            <person name="Murdoch R.W."/>
            <person name="Higgins S."/>
            <person name="Loffler F."/>
        </authorList>
    </citation>
    <scope>NUCLEOTIDE SEQUENCE</scope>
</reference>
<name>A0A645IG88_9ZZZZ</name>
<evidence type="ECO:0000313" key="1">
    <source>
        <dbReference type="EMBL" id="MPN47314.1"/>
    </source>
</evidence>
<dbReference type="InterPro" id="IPR036409">
    <property type="entry name" value="Aldolase_II/adducin_N_sf"/>
</dbReference>
<protein>
    <submittedName>
        <fullName evidence="1">Uncharacterized protein</fullName>
    </submittedName>
</protein>
<gene>
    <name evidence="1" type="ORF">SDC9_194916</name>
</gene>
<dbReference type="AlphaFoldDB" id="A0A645IG88"/>
<organism evidence="1">
    <name type="scientific">bioreactor metagenome</name>
    <dbReference type="NCBI Taxonomy" id="1076179"/>
    <lineage>
        <taxon>unclassified sequences</taxon>
        <taxon>metagenomes</taxon>
        <taxon>ecological metagenomes</taxon>
    </lineage>
</organism>
<dbReference type="SUPFAM" id="SSF53639">
    <property type="entry name" value="AraD/HMP-PK domain-like"/>
    <property type="match status" value="1"/>
</dbReference>
<dbReference type="EMBL" id="VSSQ01108719">
    <property type="protein sequence ID" value="MPN47314.1"/>
    <property type="molecule type" value="Genomic_DNA"/>
</dbReference>
<sequence length="61" mass="6846">MSHGAVCVGENMDAAFKVSKVLEVTAQIYQLIRSMNGKCIEISKDNICAMQYFVKNLYGQR</sequence>
<comment type="caution">
    <text evidence="1">The sequence shown here is derived from an EMBL/GenBank/DDBJ whole genome shotgun (WGS) entry which is preliminary data.</text>
</comment>